<reference evidence="5 6" key="1">
    <citation type="journal article" date="2013" name="ISME J.">
        <title>A metabolic model for members of the genus Tetrasphaera involved in enhanced biological phosphorus removal.</title>
        <authorList>
            <person name="Kristiansen R."/>
            <person name="Nguyen H.T.T."/>
            <person name="Saunders A.M."/>
            <person name="Nielsen J.L."/>
            <person name="Wimmer R."/>
            <person name="Le V.Q."/>
            <person name="McIlroy S.J."/>
            <person name="Petrovski S."/>
            <person name="Seviour R.J."/>
            <person name="Calteau A."/>
            <person name="Nielsen K.L."/>
            <person name="Nielsen P.H."/>
        </authorList>
    </citation>
    <scope>NUCLEOTIDE SEQUENCE [LARGE SCALE GENOMIC DNA]</scope>
    <source>
        <strain evidence="5 6">Lp2</strain>
    </source>
</reference>
<dbReference type="STRING" id="1193181.BN10_1350006"/>
<feature type="region of interest" description="Disordered" evidence="2">
    <location>
        <begin position="339"/>
        <end position="360"/>
    </location>
</feature>
<dbReference type="Pfam" id="PF03816">
    <property type="entry name" value="LytR_cpsA_psr"/>
    <property type="match status" value="1"/>
</dbReference>
<evidence type="ECO:0000259" key="4">
    <source>
        <dbReference type="Pfam" id="PF13399"/>
    </source>
</evidence>
<gene>
    <name evidence="5" type="primary">cpsA</name>
    <name evidence="5" type="ORF">BN10_1350006</name>
</gene>
<evidence type="ECO:0000313" key="5">
    <source>
        <dbReference type="EMBL" id="CCH69138.1"/>
    </source>
</evidence>
<dbReference type="Gene3D" id="3.30.70.2390">
    <property type="match status" value="1"/>
</dbReference>
<comment type="similarity">
    <text evidence="1">Belongs to the LytR/CpsA/Psr (LCP) family.</text>
</comment>
<evidence type="ECO:0000313" key="6">
    <source>
        <dbReference type="Proteomes" id="UP000013167"/>
    </source>
</evidence>
<dbReference type="Proteomes" id="UP000013167">
    <property type="component" value="Unassembled WGS sequence"/>
</dbReference>
<evidence type="ECO:0000256" key="1">
    <source>
        <dbReference type="ARBA" id="ARBA00006068"/>
    </source>
</evidence>
<proteinExistence type="inferred from homology"/>
<feature type="domain" description="LytR/CpsA/Psr regulator C-terminal" evidence="4">
    <location>
        <begin position="365"/>
        <end position="448"/>
    </location>
</feature>
<dbReference type="NCBIfam" id="TIGR00350">
    <property type="entry name" value="lytR_cpsA_psr"/>
    <property type="match status" value="1"/>
</dbReference>
<dbReference type="Pfam" id="PF13399">
    <property type="entry name" value="LytR_C"/>
    <property type="match status" value="1"/>
</dbReference>
<dbReference type="InterPro" id="IPR027381">
    <property type="entry name" value="LytR/CpsA/Psr_C"/>
</dbReference>
<dbReference type="PANTHER" id="PTHR33392:SF6">
    <property type="entry name" value="POLYISOPRENYL-TEICHOIC ACID--PEPTIDOGLYCAN TEICHOIC ACID TRANSFERASE TAGU"/>
    <property type="match status" value="1"/>
</dbReference>
<dbReference type="RefSeq" id="WP_010851888.1">
    <property type="nucleotide sequence ID" value="NZ_HF570956.1"/>
</dbReference>
<dbReference type="InterPro" id="IPR004474">
    <property type="entry name" value="LytR_CpsA_psr"/>
</dbReference>
<feature type="compositionally biased region" description="Low complexity" evidence="2">
    <location>
        <begin position="454"/>
        <end position="473"/>
    </location>
</feature>
<dbReference type="EMBL" id="CAIZ01000041">
    <property type="protein sequence ID" value="CCH69138.1"/>
    <property type="molecule type" value="Genomic_DNA"/>
</dbReference>
<protein>
    <submittedName>
        <fullName evidence="5">Cell envelope-related function transcriptional attenuator common domain</fullName>
    </submittedName>
</protein>
<feature type="region of interest" description="Disordered" evidence="2">
    <location>
        <begin position="454"/>
        <end position="501"/>
    </location>
</feature>
<accession>N0DY22</accession>
<dbReference type="OrthoDB" id="9782542at2"/>
<keyword evidence="6" id="KW-1185">Reference proteome</keyword>
<organism evidence="5 6">
    <name type="scientific">Phycicoccus elongatus Lp2</name>
    <dbReference type="NCBI Taxonomy" id="1193181"/>
    <lineage>
        <taxon>Bacteria</taxon>
        <taxon>Bacillati</taxon>
        <taxon>Actinomycetota</taxon>
        <taxon>Actinomycetes</taxon>
        <taxon>Micrococcales</taxon>
        <taxon>Intrasporangiaceae</taxon>
        <taxon>Phycicoccus</taxon>
    </lineage>
</organism>
<sequence>MARTVIGAVVAVVLVIAGYAVWQVARLGFGIQRSDILEGKATGEEMNILLMGLDSRLDMNGKPLSPELYEALQAGDATDGGLNANVLMYVHIPADGSRAVAFSIPRDDYVDLAGCPDGVCKGKIKTAYGLAFDQENRRLVNQAGLSAEDRHKQSRDAARKAQIATVEKFLDVSIDHFVEVTMVAFFEIAQVVQPITVCVKEDTVDTYSGADFKAGEQQINAQQAVSFVRQRRDTSNSKLLFTDLDRSRRQQAFIVSLLTQLKQSSTLTNPVKINGIVDVAQRNTAIDSGLDPITLAKTANTLQGGNLSFFTLPVASFDNVDGQDVNVVDLAAIRATVKEQLNPPTPTSAAPASPTPTPSINGAGITLDVVNASGRDGAAKAVLDGLAAKGFTRGKASTGTATEASSLAYAAGDADRAKALATYLGGVTPREDTSLSAGTMVLTIGSGWTAPSGLGPTAAPASSPAPSGSAAAPVDATGGGVSGPPPTALTELQGSGIPCVK</sequence>
<comment type="caution">
    <text evidence="5">The sequence shown here is derived from an EMBL/GenBank/DDBJ whole genome shotgun (WGS) entry which is preliminary data.</text>
</comment>
<evidence type="ECO:0000259" key="3">
    <source>
        <dbReference type="Pfam" id="PF03816"/>
    </source>
</evidence>
<dbReference type="AlphaFoldDB" id="N0DY22"/>
<dbReference type="eggNOG" id="COG1316">
    <property type="taxonomic scope" value="Bacteria"/>
</dbReference>
<dbReference type="HOGENOM" id="CLU_016455_4_0_11"/>
<dbReference type="InterPro" id="IPR050922">
    <property type="entry name" value="LytR/CpsA/Psr_CW_biosynth"/>
</dbReference>
<dbReference type="Gene3D" id="3.40.630.190">
    <property type="entry name" value="LCP protein"/>
    <property type="match status" value="1"/>
</dbReference>
<evidence type="ECO:0000256" key="2">
    <source>
        <dbReference type="SAM" id="MobiDB-lite"/>
    </source>
</evidence>
<name>N0DY22_9MICO</name>
<dbReference type="PANTHER" id="PTHR33392">
    <property type="entry name" value="POLYISOPRENYL-TEICHOIC ACID--PEPTIDOGLYCAN TEICHOIC ACID TRANSFERASE TAGU"/>
    <property type="match status" value="1"/>
</dbReference>
<feature type="domain" description="Cell envelope-related transcriptional attenuator" evidence="3">
    <location>
        <begin position="84"/>
        <end position="262"/>
    </location>
</feature>